<organism evidence="1">
    <name type="scientific">Rhizophora mucronata</name>
    <name type="common">Asiatic mangrove</name>
    <dbReference type="NCBI Taxonomy" id="61149"/>
    <lineage>
        <taxon>Eukaryota</taxon>
        <taxon>Viridiplantae</taxon>
        <taxon>Streptophyta</taxon>
        <taxon>Embryophyta</taxon>
        <taxon>Tracheophyta</taxon>
        <taxon>Spermatophyta</taxon>
        <taxon>Magnoliopsida</taxon>
        <taxon>eudicotyledons</taxon>
        <taxon>Gunneridae</taxon>
        <taxon>Pentapetalae</taxon>
        <taxon>rosids</taxon>
        <taxon>fabids</taxon>
        <taxon>Malpighiales</taxon>
        <taxon>Rhizophoraceae</taxon>
        <taxon>Rhizophora</taxon>
    </lineage>
</organism>
<accession>A0A2P2Q0G1</accession>
<dbReference type="EMBL" id="GGEC01079987">
    <property type="protein sequence ID" value="MBX60471.1"/>
    <property type="molecule type" value="Transcribed_RNA"/>
</dbReference>
<dbReference type="AlphaFoldDB" id="A0A2P2Q0G1"/>
<reference evidence="1" key="1">
    <citation type="submission" date="2018-02" db="EMBL/GenBank/DDBJ databases">
        <title>Rhizophora mucronata_Transcriptome.</title>
        <authorList>
            <person name="Meera S.P."/>
            <person name="Sreeshan A."/>
            <person name="Augustine A."/>
        </authorList>
    </citation>
    <scope>NUCLEOTIDE SEQUENCE</scope>
    <source>
        <tissue evidence="1">Leaf</tissue>
    </source>
</reference>
<name>A0A2P2Q0G1_RHIMU</name>
<proteinExistence type="predicted"/>
<sequence length="17" mass="1893">MCAKLKILSSSSFVYLC</sequence>
<evidence type="ECO:0000313" key="1">
    <source>
        <dbReference type="EMBL" id="MBX60471.1"/>
    </source>
</evidence>
<protein>
    <submittedName>
        <fullName evidence="1">Uncharacterized protein</fullName>
    </submittedName>
</protein>